<accession>A0ABN6SFS3</accession>
<reference evidence="1 2" key="1">
    <citation type="journal article" date="2023" name="Microbiol. Spectr.">
        <title>Symbiosis of Carpenter Bees with Uncharacterized Lactic Acid Bacteria Showing NAD Auxotrophy.</title>
        <authorList>
            <person name="Kawasaki S."/>
            <person name="Ozawa K."/>
            <person name="Mori T."/>
            <person name="Yamamoto A."/>
            <person name="Ito M."/>
            <person name="Ohkuma M."/>
            <person name="Sakamoto M."/>
            <person name="Matsutani M."/>
        </authorList>
    </citation>
    <scope>NUCLEOTIDE SEQUENCE [LARGE SCALE GENOMIC DNA]</scope>
    <source>
        <strain evidence="1 2">KimH</strain>
    </source>
</reference>
<evidence type="ECO:0000313" key="1">
    <source>
        <dbReference type="EMBL" id="BDR54503.1"/>
    </source>
</evidence>
<evidence type="ECO:0000313" key="2">
    <source>
        <dbReference type="Proteomes" id="UP001321748"/>
    </source>
</evidence>
<name>A0ABN6SFS3_9BIFI</name>
<proteinExistence type="predicted"/>
<protein>
    <submittedName>
        <fullName evidence="1">Uncharacterized protein</fullName>
    </submittedName>
</protein>
<organism evidence="1 2">
    <name type="scientific">Bombiscardovia apis</name>
    <dbReference type="NCBI Taxonomy" id="2932182"/>
    <lineage>
        <taxon>Bacteria</taxon>
        <taxon>Bacillati</taxon>
        <taxon>Actinomycetota</taxon>
        <taxon>Actinomycetes</taxon>
        <taxon>Bifidobacteriales</taxon>
        <taxon>Bifidobacteriaceae</taxon>
        <taxon>Bombiscardovia</taxon>
    </lineage>
</organism>
<dbReference type="Proteomes" id="UP001321748">
    <property type="component" value="Chromosome"/>
</dbReference>
<sequence>MKYFGLVQQCGDPSWPSPSYYFTSDTHVLVVKNTLEPYLRDEWKGWEQALTASFAETESGKKDVRTYRRAVQLLDINECPEGIKTIIRDARQLSQR</sequence>
<gene>
    <name evidence="1" type="ORF">KIMH_06140</name>
</gene>
<dbReference type="EMBL" id="AP026800">
    <property type="protein sequence ID" value="BDR54503.1"/>
    <property type="molecule type" value="Genomic_DNA"/>
</dbReference>
<keyword evidence="2" id="KW-1185">Reference proteome</keyword>
<dbReference type="RefSeq" id="WP_317643515.1">
    <property type="nucleotide sequence ID" value="NZ_AP026800.1"/>
</dbReference>